<dbReference type="PROSITE" id="PS50041">
    <property type="entry name" value="C_TYPE_LECTIN_2"/>
    <property type="match status" value="1"/>
</dbReference>
<dbReference type="InterPro" id="IPR016186">
    <property type="entry name" value="C-type_lectin-like/link_sf"/>
</dbReference>
<dbReference type="InterPro" id="IPR001304">
    <property type="entry name" value="C-type_lectin-like"/>
</dbReference>
<comment type="caution">
    <text evidence="2">The sequence shown here is derived from an EMBL/GenBank/DDBJ whole genome shotgun (WGS) entry which is preliminary data.</text>
</comment>
<accession>A0AAN9YYL0</accession>
<dbReference type="EMBL" id="JAZDUA010000711">
    <property type="protein sequence ID" value="KAK7789754.1"/>
    <property type="molecule type" value="Genomic_DNA"/>
</dbReference>
<dbReference type="Proteomes" id="UP001378592">
    <property type="component" value="Unassembled WGS sequence"/>
</dbReference>
<dbReference type="CDD" id="cd00037">
    <property type="entry name" value="CLECT"/>
    <property type="match status" value="1"/>
</dbReference>
<evidence type="ECO:0000313" key="3">
    <source>
        <dbReference type="Proteomes" id="UP001378592"/>
    </source>
</evidence>
<keyword evidence="3" id="KW-1185">Reference proteome</keyword>
<protein>
    <recommendedName>
        <fullName evidence="1">C-type lectin domain-containing protein</fullName>
    </recommendedName>
</protein>
<organism evidence="2 3">
    <name type="scientific">Gryllus longicercus</name>
    <dbReference type="NCBI Taxonomy" id="2509291"/>
    <lineage>
        <taxon>Eukaryota</taxon>
        <taxon>Metazoa</taxon>
        <taxon>Ecdysozoa</taxon>
        <taxon>Arthropoda</taxon>
        <taxon>Hexapoda</taxon>
        <taxon>Insecta</taxon>
        <taxon>Pterygota</taxon>
        <taxon>Neoptera</taxon>
        <taxon>Polyneoptera</taxon>
        <taxon>Orthoptera</taxon>
        <taxon>Ensifera</taxon>
        <taxon>Gryllidea</taxon>
        <taxon>Grylloidea</taxon>
        <taxon>Gryllidae</taxon>
        <taxon>Gryllinae</taxon>
        <taxon>Gryllus</taxon>
    </lineage>
</organism>
<dbReference type="InterPro" id="IPR016187">
    <property type="entry name" value="CTDL_fold"/>
</dbReference>
<feature type="domain" description="C-type lectin" evidence="1">
    <location>
        <begin position="1"/>
        <end position="110"/>
    </location>
</feature>
<dbReference type="AlphaFoldDB" id="A0AAN9YYL0"/>
<dbReference type="Pfam" id="PF00059">
    <property type="entry name" value="Lectin_C"/>
    <property type="match status" value="1"/>
</dbReference>
<sequence>MTWKEAAAACEAVRAQLVALDGGDAEARALLRAFQPHTPDRKELLWVGIRYVPKLKEFYTVRGQVISRLSWAVGQPATRSSTGENCVKLDMNGKIHSTHSCNNKRRFFCRG</sequence>
<dbReference type="SUPFAM" id="SSF56436">
    <property type="entry name" value="C-type lectin-like"/>
    <property type="match status" value="1"/>
</dbReference>
<reference evidence="2 3" key="1">
    <citation type="submission" date="2024-03" db="EMBL/GenBank/DDBJ databases">
        <title>The genome assembly and annotation of the cricket Gryllus longicercus Weissman &amp; Gray.</title>
        <authorList>
            <person name="Szrajer S."/>
            <person name="Gray D."/>
            <person name="Ylla G."/>
        </authorList>
    </citation>
    <scope>NUCLEOTIDE SEQUENCE [LARGE SCALE GENOMIC DNA]</scope>
    <source>
        <strain evidence="2">DAG 2021-001</strain>
        <tissue evidence="2">Whole body minus gut</tissue>
    </source>
</reference>
<dbReference type="Gene3D" id="3.10.100.10">
    <property type="entry name" value="Mannose-Binding Protein A, subunit A"/>
    <property type="match status" value="1"/>
</dbReference>
<proteinExistence type="predicted"/>
<name>A0AAN9YYL0_9ORTH</name>
<evidence type="ECO:0000313" key="2">
    <source>
        <dbReference type="EMBL" id="KAK7789754.1"/>
    </source>
</evidence>
<evidence type="ECO:0000259" key="1">
    <source>
        <dbReference type="PROSITE" id="PS50041"/>
    </source>
</evidence>
<gene>
    <name evidence="2" type="ORF">R5R35_005174</name>
</gene>